<dbReference type="EMBL" id="SPLM01000074">
    <property type="protein sequence ID" value="TMW62231.1"/>
    <property type="molecule type" value="Genomic_DNA"/>
</dbReference>
<evidence type="ECO:0000256" key="1">
    <source>
        <dbReference type="SAM" id="Phobius"/>
    </source>
</evidence>
<sequence length="274" mass="30555">MSAPPRDAAAPVSSTAKMTEFDVHVPRLEMPYAAQSNTVHSTVPTINMLPPITTTRPMGGNAFSCLPPGVSHFPVVNGVRQNPASMPYIIGRVDDHDNHEELPSYSATIPTPCFEHMDKCRYFSGFMLCYYVCTFFFVQPLLIGTLGVLTGFLGYYGARPPIFSAHVKWTRTYVWMNYIMLALNAWYLVMVIIALCKSNNSSSSDGSHLNDSFEYYSSNQVGIIIAFCIFVDFMLHVRGLQTGKQFYAELQRSGPYAMPQRAVIVVQSEPPHVV</sequence>
<protein>
    <submittedName>
        <fullName evidence="2">Uncharacterized protein</fullName>
    </submittedName>
</protein>
<keyword evidence="3" id="KW-1185">Reference proteome</keyword>
<keyword evidence="1" id="KW-0812">Transmembrane</keyword>
<reference evidence="2" key="1">
    <citation type="submission" date="2019-03" db="EMBL/GenBank/DDBJ databases">
        <title>Long read genome sequence of the mycoparasitic Pythium oligandrum ATCC 38472 isolated from sugarbeet rhizosphere.</title>
        <authorList>
            <person name="Gaulin E."/>
        </authorList>
    </citation>
    <scope>NUCLEOTIDE SEQUENCE</scope>
    <source>
        <strain evidence="2">ATCC 38472_TT</strain>
    </source>
</reference>
<evidence type="ECO:0000313" key="3">
    <source>
        <dbReference type="Proteomes" id="UP000794436"/>
    </source>
</evidence>
<accession>A0A8K1CG58</accession>
<organism evidence="2 3">
    <name type="scientific">Pythium oligandrum</name>
    <name type="common">Mycoparasitic fungus</name>
    <dbReference type="NCBI Taxonomy" id="41045"/>
    <lineage>
        <taxon>Eukaryota</taxon>
        <taxon>Sar</taxon>
        <taxon>Stramenopiles</taxon>
        <taxon>Oomycota</taxon>
        <taxon>Peronosporomycetes</taxon>
        <taxon>Pythiales</taxon>
        <taxon>Pythiaceae</taxon>
        <taxon>Pythium</taxon>
    </lineage>
</organism>
<feature type="transmembrane region" description="Helical" evidence="1">
    <location>
        <begin position="175"/>
        <end position="195"/>
    </location>
</feature>
<feature type="transmembrane region" description="Helical" evidence="1">
    <location>
        <begin position="215"/>
        <end position="235"/>
    </location>
</feature>
<dbReference type="AlphaFoldDB" id="A0A8K1CG58"/>
<evidence type="ECO:0000313" key="2">
    <source>
        <dbReference type="EMBL" id="TMW62231.1"/>
    </source>
</evidence>
<proteinExistence type="predicted"/>
<feature type="transmembrane region" description="Helical" evidence="1">
    <location>
        <begin position="122"/>
        <end position="155"/>
    </location>
</feature>
<keyword evidence="1" id="KW-0472">Membrane</keyword>
<dbReference type="OrthoDB" id="166798at2759"/>
<name>A0A8K1CG58_PYTOL</name>
<gene>
    <name evidence="2" type="ORF">Poli38472_009724</name>
</gene>
<comment type="caution">
    <text evidence="2">The sequence shown here is derived from an EMBL/GenBank/DDBJ whole genome shotgun (WGS) entry which is preliminary data.</text>
</comment>
<dbReference type="Proteomes" id="UP000794436">
    <property type="component" value="Unassembled WGS sequence"/>
</dbReference>
<keyword evidence="1" id="KW-1133">Transmembrane helix</keyword>